<feature type="signal peptide" evidence="1">
    <location>
        <begin position="1"/>
        <end position="21"/>
    </location>
</feature>
<gene>
    <name evidence="2" type="ORF">LuPra_03683</name>
</gene>
<keyword evidence="1" id="KW-0732">Signal</keyword>
<dbReference type="AlphaFoldDB" id="A0A143PPB2"/>
<evidence type="ECO:0000256" key="1">
    <source>
        <dbReference type="SAM" id="SignalP"/>
    </source>
</evidence>
<evidence type="ECO:0000313" key="2">
    <source>
        <dbReference type="EMBL" id="AMY10452.1"/>
    </source>
</evidence>
<dbReference type="STRING" id="1855912.LuPra_03683"/>
<name>A0A143PPB2_LUTPR</name>
<dbReference type="RefSeq" id="WP_110172092.1">
    <property type="nucleotide sequence ID" value="NZ_CP015136.1"/>
</dbReference>
<organism evidence="2 3">
    <name type="scientific">Luteitalea pratensis</name>
    <dbReference type="NCBI Taxonomy" id="1855912"/>
    <lineage>
        <taxon>Bacteria</taxon>
        <taxon>Pseudomonadati</taxon>
        <taxon>Acidobacteriota</taxon>
        <taxon>Vicinamibacteria</taxon>
        <taxon>Vicinamibacterales</taxon>
        <taxon>Vicinamibacteraceae</taxon>
        <taxon>Luteitalea</taxon>
    </lineage>
</organism>
<dbReference type="KEGG" id="abac:LuPra_03683"/>
<reference evidence="3" key="2">
    <citation type="submission" date="2016-04" db="EMBL/GenBank/DDBJ databases">
        <title>First Complete Genome Sequence of a Subdivision 6 Acidobacterium.</title>
        <authorList>
            <person name="Huang S."/>
            <person name="Vieira S."/>
            <person name="Bunk B."/>
            <person name="Riedel T."/>
            <person name="Sproeer C."/>
            <person name="Overmann J."/>
        </authorList>
    </citation>
    <scope>NUCLEOTIDE SEQUENCE [LARGE SCALE GENOMIC DNA]</scope>
    <source>
        <strain evidence="3">DSM 100886 HEG_-6_39</strain>
    </source>
</reference>
<dbReference type="EMBL" id="CP015136">
    <property type="protein sequence ID" value="AMY10452.1"/>
    <property type="molecule type" value="Genomic_DNA"/>
</dbReference>
<keyword evidence="3" id="KW-1185">Reference proteome</keyword>
<dbReference type="OrthoDB" id="5516883at2"/>
<evidence type="ECO:0000313" key="3">
    <source>
        <dbReference type="Proteomes" id="UP000076079"/>
    </source>
</evidence>
<dbReference type="Proteomes" id="UP000076079">
    <property type="component" value="Chromosome"/>
</dbReference>
<evidence type="ECO:0008006" key="4">
    <source>
        <dbReference type="Google" id="ProtNLM"/>
    </source>
</evidence>
<feature type="chain" id="PRO_5007511764" description="Phospholipase A2 domain-containing protein" evidence="1">
    <location>
        <begin position="22"/>
        <end position="445"/>
    </location>
</feature>
<proteinExistence type="predicted"/>
<accession>A0A143PPB2</accession>
<protein>
    <recommendedName>
        <fullName evidence="4">Phospholipase A2 domain-containing protein</fullName>
    </recommendedName>
</protein>
<reference evidence="2 3" key="1">
    <citation type="journal article" date="2016" name="Genome Announc.">
        <title>First Complete Genome Sequence of a Subdivision 6 Acidobacterium Strain.</title>
        <authorList>
            <person name="Huang S."/>
            <person name="Vieira S."/>
            <person name="Bunk B."/>
            <person name="Riedel T."/>
            <person name="Sproer C."/>
            <person name="Overmann J."/>
        </authorList>
    </citation>
    <scope>NUCLEOTIDE SEQUENCE [LARGE SCALE GENOMIC DNA]</scope>
    <source>
        <strain evidence="3">DSM 100886 HEG_-6_39</strain>
    </source>
</reference>
<sequence length="445" mass="47354" precursor="true">MCRIPQAVATALLLLVPGLCAAQSVNMGSTFHRLEARARRVTTTFPDVVIDVRRGDDQTMEAILRSRAEGVEGGRLHVSTASRRVQWRRAAGDDRLSEFALPDQAIVGLDWAAFQLYALHVDEAASNGGALDVTGDEGAWDGHLRRSRRALGRGLSAGQLGTRVEQVETEFDGIIVRAELDRHVRVKSPGKRIDYSRFTATIVDPQSGAPRGFVRWFDTAQVLTWKVEGGSQGVILPERLPGGWTFTPTMAWANVQAYQFATQAAKTLEPDEPFAGLAGALLGKPVAPTPFLQIARAVAPLPSAALAVSGAVARNVMADVPALDGTWMRGWSFGARGGAVVVNEPGCDNLHWLDGSIFRACCDQHDRCYEANGCSASSWWWPFSGSWSCERCNAGAVYCFCTVSNPAYCGGAAVGSGGDGGAGGGGCSSVAGGFCPIECMTCQSR</sequence>